<dbReference type="PANTHER" id="PTHR12053:SF3">
    <property type="entry name" value="CARBOXYPEPTIDASE Q"/>
    <property type="match status" value="1"/>
</dbReference>
<keyword evidence="14" id="KW-0862">Zinc</keyword>
<feature type="domain" description="Peptidase M28" evidence="24">
    <location>
        <begin position="349"/>
        <end position="524"/>
    </location>
</feature>
<sequence length="539" mass="58874">MTVNKSRGHNSIQAVLLLLTCLQQCQSSPHRHNSEPLLGVFKEITKYSDIAQQIIDLAVYGKAQNRSYERLALFTDTIGNRVSGSKNLDLAIKYMYNALTQDGLENVHLEPVKIPHWVRGKESAVMLQPRNHTLAILGLGSSVGTPPGGIEAEVLVVESFEELKKRASEAKGKIVVYNQPFVSYGETVAYRASGASEAAKVGAVASLIRSVTPFSINSPHTGWQWYQPGVAQIPTACITIEDAQMMGRMARRGQRIVVRLTMGAQTLPDVDSFNTVAEIRGSKHPEQVGCFLRLLRVTAHSVLISFDALHSIPLCCTALCCVTMLCFAGRGVACPVCCNCTSSVIRPHSGKVVLLSGHLDSWDVGQGAMDDGGGAVISWEALSLIKHLGLRPKRTLRAVLWSAEEPGGVGAAQYFQHHKANISNFDLVMESDLGTFRPLGLQFTGNDKARAIMKEVMKLLASINVTSLERNGEGTDINMWMQAGVPGASLHTADQRYFWFHHSDGDTMSFQNPEEMNLCSALWAVVAYVVADLEEMLPR</sequence>
<dbReference type="CDD" id="cd03883">
    <property type="entry name" value="M28_Pgcp_like"/>
    <property type="match status" value="1"/>
</dbReference>
<evidence type="ECO:0000256" key="17">
    <source>
        <dbReference type="ARBA" id="ARBA00023145"/>
    </source>
</evidence>
<evidence type="ECO:0000256" key="22">
    <source>
        <dbReference type="ARBA" id="ARBA00033328"/>
    </source>
</evidence>
<evidence type="ECO:0000256" key="14">
    <source>
        <dbReference type="ARBA" id="ARBA00022833"/>
    </source>
</evidence>
<keyword evidence="16" id="KW-0482">Metalloprotease</keyword>
<evidence type="ECO:0000256" key="5">
    <source>
        <dbReference type="ARBA" id="ARBA00010918"/>
    </source>
</evidence>
<evidence type="ECO:0000256" key="12">
    <source>
        <dbReference type="ARBA" id="ARBA00022801"/>
    </source>
</evidence>
<keyword evidence="10" id="KW-0479">Metal-binding</keyword>
<comment type="similarity">
    <text evidence="5">Belongs to the peptidase M28 family.</text>
</comment>
<dbReference type="GO" id="GO:0046872">
    <property type="term" value="F:metal ion binding"/>
    <property type="evidence" value="ECO:0007669"/>
    <property type="project" value="UniProtKB-KW"/>
</dbReference>
<dbReference type="FunFam" id="3.40.630.10:FF:000112">
    <property type="entry name" value="Carboxypeptidase Q"/>
    <property type="match status" value="1"/>
</dbReference>
<evidence type="ECO:0000256" key="3">
    <source>
        <dbReference type="ARBA" id="ARBA00004555"/>
    </source>
</evidence>
<evidence type="ECO:0000256" key="21">
    <source>
        <dbReference type="ARBA" id="ARBA00025833"/>
    </source>
</evidence>
<comment type="function">
    <text evidence="20">Carboxypeptidase that may play an important role in the hydrolysis of circulating peptides. Catalyzes the hydrolysis of dipeptides with unsubstituted terminals into amino acids. May play a role in the liberation of thyroxine hormone from its thyroglobulin (Tg) precursor.</text>
</comment>
<feature type="signal peptide" evidence="23">
    <location>
        <begin position="1"/>
        <end position="27"/>
    </location>
</feature>
<comment type="subunit">
    <text evidence="21">Homodimer. The monomeric form is inactive while the homodimer is active.</text>
</comment>
<name>A0A9W7WR88_TRIRA</name>
<dbReference type="Gene3D" id="3.50.30.30">
    <property type="match status" value="1"/>
</dbReference>
<evidence type="ECO:0000256" key="15">
    <source>
        <dbReference type="ARBA" id="ARBA00023034"/>
    </source>
</evidence>
<gene>
    <name evidence="25" type="ORF">IRJ41_012605</name>
</gene>
<reference evidence="25" key="1">
    <citation type="submission" date="2021-02" db="EMBL/GenBank/DDBJ databases">
        <title>Comparative genomics reveals that relaxation of natural selection precedes convergent phenotypic evolution of cavefish.</title>
        <authorList>
            <person name="Peng Z."/>
        </authorList>
    </citation>
    <scope>NUCLEOTIDE SEQUENCE</scope>
    <source>
        <tissue evidence="25">Muscle</tissue>
    </source>
</reference>
<accession>A0A9W7WR88</accession>
<dbReference type="EMBL" id="JAFHDT010000008">
    <property type="protein sequence ID" value="KAI7806825.1"/>
    <property type="molecule type" value="Genomic_DNA"/>
</dbReference>
<keyword evidence="12" id="KW-0378">Hydrolase</keyword>
<evidence type="ECO:0000256" key="8">
    <source>
        <dbReference type="ARBA" id="ARBA00022645"/>
    </source>
</evidence>
<dbReference type="Gene3D" id="3.40.630.10">
    <property type="entry name" value="Zn peptidases"/>
    <property type="match status" value="1"/>
</dbReference>
<dbReference type="GO" id="GO:0005615">
    <property type="term" value="C:extracellular space"/>
    <property type="evidence" value="ECO:0007669"/>
    <property type="project" value="TreeGrafter"/>
</dbReference>
<dbReference type="Pfam" id="PF04389">
    <property type="entry name" value="Peptidase_M28"/>
    <property type="match status" value="1"/>
</dbReference>
<evidence type="ECO:0000256" key="16">
    <source>
        <dbReference type="ARBA" id="ARBA00023049"/>
    </source>
</evidence>
<evidence type="ECO:0000256" key="23">
    <source>
        <dbReference type="SAM" id="SignalP"/>
    </source>
</evidence>
<dbReference type="Proteomes" id="UP001059041">
    <property type="component" value="Linkage Group LG8"/>
</dbReference>
<evidence type="ECO:0000256" key="11">
    <source>
        <dbReference type="ARBA" id="ARBA00022729"/>
    </source>
</evidence>
<feature type="chain" id="PRO_5040863049" description="Carboxypeptidase Q" evidence="23">
    <location>
        <begin position="28"/>
        <end position="539"/>
    </location>
</feature>
<keyword evidence="8 25" id="KW-0121">Carboxypeptidase</keyword>
<evidence type="ECO:0000313" key="26">
    <source>
        <dbReference type="Proteomes" id="UP001059041"/>
    </source>
</evidence>
<evidence type="ECO:0000256" key="18">
    <source>
        <dbReference type="ARBA" id="ARBA00023180"/>
    </source>
</evidence>
<evidence type="ECO:0000256" key="20">
    <source>
        <dbReference type="ARBA" id="ARBA00025534"/>
    </source>
</evidence>
<evidence type="ECO:0000256" key="9">
    <source>
        <dbReference type="ARBA" id="ARBA00022670"/>
    </source>
</evidence>
<keyword evidence="26" id="KW-1185">Reference proteome</keyword>
<comment type="caution">
    <text evidence="25">The sequence shown here is derived from an EMBL/GenBank/DDBJ whole genome shotgun (WGS) entry which is preliminary data.</text>
</comment>
<dbReference type="GO" id="GO:0005764">
    <property type="term" value="C:lysosome"/>
    <property type="evidence" value="ECO:0007669"/>
    <property type="project" value="UniProtKB-SubCell"/>
</dbReference>
<dbReference type="GO" id="GO:0070573">
    <property type="term" value="F:metallodipeptidase activity"/>
    <property type="evidence" value="ECO:0007669"/>
    <property type="project" value="InterPro"/>
</dbReference>
<organism evidence="25 26">
    <name type="scientific">Triplophysa rosa</name>
    <name type="common">Cave loach</name>
    <dbReference type="NCBI Taxonomy" id="992332"/>
    <lineage>
        <taxon>Eukaryota</taxon>
        <taxon>Metazoa</taxon>
        <taxon>Chordata</taxon>
        <taxon>Craniata</taxon>
        <taxon>Vertebrata</taxon>
        <taxon>Euteleostomi</taxon>
        <taxon>Actinopterygii</taxon>
        <taxon>Neopterygii</taxon>
        <taxon>Teleostei</taxon>
        <taxon>Ostariophysi</taxon>
        <taxon>Cypriniformes</taxon>
        <taxon>Nemacheilidae</taxon>
        <taxon>Triplophysa</taxon>
    </lineage>
</organism>
<keyword evidence="19" id="KW-0458">Lysosome</keyword>
<dbReference type="GO" id="GO:0005783">
    <property type="term" value="C:endoplasmic reticulum"/>
    <property type="evidence" value="ECO:0007669"/>
    <property type="project" value="UniProtKB-SubCell"/>
</dbReference>
<evidence type="ECO:0000256" key="19">
    <source>
        <dbReference type="ARBA" id="ARBA00023228"/>
    </source>
</evidence>
<dbReference type="FunFam" id="3.40.630.10:FF:000036">
    <property type="entry name" value="Carboxypeptidase Q"/>
    <property type="match status" value="1"/>
</dbReference>
<keyword evidence="15" id="KW-0333">Golgi apparatus</keyword>
<keyword evidence="11 23" id="KW-0732">Signal</keyword>
<dbReference type="AlphaFoldDB" id="A0A9W7WR88"/>
<dbReference type="PANTHER" id="PTHR12053">
    <property type="entry name" value="PROTEASE FAMILY M28 PLASMA GLUTAMATE CARBOXYPEPTIDASE-RELATED"/>
    <property type="match status" value="1"/>
</dbReference>
<evidence type="ECO:0000256" key="1">
    <source>
        <dbReference type="ARBA" id="ARBA00004240"/>
    </source>
</evidence>
<dbReference type="InterPro" id="IPR039866">
    <property type="entry name" value="CPQ"/>
</dbReference>
<evidence type="ECO:0000256" key="7">
    <source>
        <dbReference type="ARBA" id="ARBA00022525"/>
    </source>
</evidence>
<dbReference type="GO" id="GO:0004180">
    <property type="term" value="F:carboxypeptidase activity"/>
    <property type="evidence" value="ECO:0007669"/>
    <property type="project" value="UniProtKB-KW"/>
</dbReference>
<keyword evidence="13" id="KW-0256">Endoplasmic reticulum</keyword>
<evidence type="ECO:0000313" key="25">
    <source>
        <dbReference type="EMBL" id="KAI7806825.1"/>
    </source>
</evidence>
<dbReference type="InterPro" id="IPR007484">
    <property type="entry name" value="Peptidase_M28"/>
</dbReference>
<dbReference type="FunFam" id="3.50.30.30:FF:000009">
    <property type="entry name" value="Carboxypeptidase Q"/>
    <property type="match status" value="1"/>
</dbReference>
<dbReference type="SUPFAM" id="SSF53187">
    <property type="entry name" value="Zn-dependent exopeptidases"/>
    <property type="match status" value="2"/>
</dbReference>
<protein>
    <recommendedName>
        <fullName evidence="6">Carboxypeptidase Q</fullName>
    </recommendedName>
    <alternativeName>
        <fullName evidence="22">Plasma glutamate carboxypeptidase</fullName>
    </alternativeName>
</protein>
<evidence type="ECO:0000256" key="10">
    <source>
        <dbReference type="ARBA" id="ARBA00022723"/>
    </source>
</evidence>
<evidence type="ECO:0000259" key="24">
    <source>
        <dbReference type="Pfam" id="PF04389"/>
    </source>
</evidence>
<proteinExistence type="inferred from homology"/>
<evidence type="ECO:0000256" key="2">
    <source>
        <dbReference type="ARBA" id="ARBA00004371"/>
    </source>
</evidence>
<evidence type="ECO:0000256" key="6">
    <source>
        <dbReference type="ARBA" id="ARBA00014116"/>
    </source>
</evidence>
<evidence type="ECO:0000256" key="13">
    <source>
        <dbReference type="ARBA" id="ARBA00022824"/>
    </source>
</evidence>
<keyword evidence="7" id="KW-0964">Secreted</keyword>
<comment type="subcellular location">
    <subcellularLocation>
        <location evidence="1">Endoplasmic reticulum</location>
    </subcellularLocation>
    <subcellularLocation>
        <location evidence="3">Golgi apparatus</location>
    </subcellularLocation>
    <subcellularLocation>
        <location evidence="2">Lysosome</location>
    </subcellularLocation>
    <subcellularLocation>
        <location evidence="4">Secreted</location>
    </subcellularLocation>
</comment>
<dbReference type="GO" id="GO:0043171">
    <property type="term" value="P:peptide catabolic process"/>
    <property type="evidence" value="ECO:0007669"/>
    <property type="project" value="TreeGrafter"/>
</dbReference>
<keyword evidence="9" id="KW-0645">Protease</keyword>
<keyword evidence="17" id="KW-0865">Zymogen</keyword>
<dbReference type="GO" id="GO:0006508">
    <property type="term" value="P:proteolysis"/>
    <property type="evidence" value="ECO:0007669"/>
    <property type="project" value="UniProtKB-KW"/>
</dbReference>
<dbReference type="GO" id="GO:0005794">
    <property type="term" value="C:Golgi apparatus"/>
    <property type="evidence" value="ECO:0007669"/>
    <property type="project" value="UniProtKB-SubCell"/>
</dbReference>
<evidence type="ECO:0000256" key="4">
    <source>
        <dbReference type="ARBA" id="ARBA00004613"/>
    </source>
</evidence>
<keyword evidence="18" id="KW-0325">Glycoprotein</keyword>